<dbReference type="InterPro" id="IPR051853">
    <property type="entry name" value="SH2-Ras-GEF_adapter"/>
</dbReference>
<accession>A0A9D4FEZ8</accession>
<dbReference type="SUPFAM" id="SSF55550">
    <property type="entry name" value="SH2 domain"/>
    <property type="match status" value="1"/>
</dbReference>
<dbReference type="InterPro" id="IPR023578">
    <property type="entry name" value="Ras_GEF_dom_sf"/>
</dbReference>
<name>A0A9D4FEZ8_DREPO</name>
<dbReference type="EMBL" id="JAIWYP010000007">
    <property type="protein sequence ID" value="KAH3797082.1"/>
    <property type="molecule type" value="Genomic_DNA"/>
</dbReference>
<keyword evidence="1" id="KW-0344">Guanine-nucleotide releasing factor</keyword>
<dbReference type="PROSITE" id="PS50001">
    <property type="entry name" value="SH2"/>
    <property type="match status" value="1"/>
</dbReference>
<dbReference type="GO" id="GO:0005085">
    <property type="term" value="F:guanyl-nucleotide exchange factor activity"/>
    <property type="evidence" value="ECO:0007669"/>
    <property type="project" value="UniProtKB-KW"/>
</dbReference>
<evidence type="ECO:0008006" key="9">
    <source>
        <dbReference type="Google" id="ProtNLM"/>
    </source>
</evidence>
<dbReference type="Pfam" id="PF00536">
    <property type="entry name" value="SAM_1"/>
    <property type="match status" value="1"/>
</dbReference>
<dbReference type="SMART" id="SM00252">
    <property type="entry name" value="SH2"/>
    <property type="match status" value="1"/>
</dbReference>
<organism evidence="7 8">
    <name type="scientific">Dreissena polymorpha</name>
    <name type="common">Zebra mussel</name>
    <name type="synonym">Mytilus polymorpha</name>
    <dbReference type="NCBI Taxonomy" id="45954"/>
    <lineage>
        <taxon>Eukaryota</taxon>
        <taxon>Metazoa</taxon>
        <taxon>Spiralia</taxon>
        <taxon>Lophotrochozoa</taxon>
        <taxon>Mollusca</taxon>
        <taxon>Bivalvia</taxon>
        <taxon>Autobranchia</taxon>
        <taxon>Heteroconchia</taxon>
        <taxon>Euheterodonta</taxon>
        <taxon>Imparidentia</taxon>
        <taxon>Neoheterodontei</taxon>
        <taxon>Myida</taxon>
        <taxon>Dreissenoidea</taxon>
        <taxon>Dreissenidae</taxon>
        <taxon>Dreissena</taxon>
    </lineage>
</organism>
<dbReference type="InterPro" id="IPR001895">
    <property type="entry name" value="RASGEF_cat_dom"/>
</dbReference>
<dbReference type="SUPFAM" id="SSF48366">
    <property type="entry name" value="Ras GEF"/>
    <property type="match status" value="1"/>
</dbReference>
<dbReference type="Pfam" id="PF00617">
    <property type="entry name" value="RasGEF"/>
    <property type="match status" value="1"/>
</dbReference>
<feature type="domain" description="SAM" evidence="6">
    <location>
        <begin position="25"/>
        <end position="82"/>
    </location>
</feature>
<dbReference type="Pfam" id="PF00017">
    <property type="entry name" value="SH2"/>
    <property type="match status" value="1"/>
</dbReference>
<feature type="compositionally biased region" description="Basic and acidic residues" evidence="3">
    <location>
        <begin position="364"/>
        <end position="373"/>
    </location>
</feature>
<dbReference type="PROSITE" id="PS50105">
    <property type="entry name" value="SAM_DOMAIN"/>
    <property type="match status" value="1"/>
</dbReference>
<evidence type="ECO:0000256" key="3">
    <source>
        <dbReference type="SAM" id="MobiDB-lite"/>
    </source>
</evidence>
<comment type="caution">
    <text evidence="7">The sequence shown here is derived from an EMBL/GenBank/DDBJ whole genome shotgun (WGS) entry which is preliminary data.</text>
</comment>
<feature type="compositionally biased region" description="Low complexity" evidence="3">
    <location>
        <begin position="325"/>
        <end position="335"/>
    </location>
</feature>
<dbReference type="InterPro" id="IPR001660">
    <property type="entry name" value="SAM"/>
</dbReference>
<dbReference type="SUPFAM" id="SSF47769">
    <property type="entry name" value="SAM/Pointed domain"/>
    <property type="match status" value="1"/>
</dbReference>
<dbReference type="AlphaFoldDB" id="A0A9D4FEZ8"/>
<dbReference type="CDD" id="cd09487">
    <property type="entry name" value="SAM_superfamily"/>
    <property type="match status" value="1"/>
</dbReference>
<dbReference type="PROSITE" id="PS50009">
    <property type="entry name" value="RASGEF_CAT"/>
    <property type="match status" value="1"/>
</dbReference>
<evidence type="ECO:0000259" key="5">
    <source>
        <dbReference type="PROSITE" id="PS50009"/>
    </source>
</evidence>
<keyword evidence="2" id="KW-0727">SH2 domain</keyword>
<dbReference type="Proteomes" id="UP000828390">
    <property type="component" value="Unassembled WGS sequence"/>
</dbReference>
<feature type="compositionally biased region" description="Low complexity" evidence="3">
    <location>
        <begin position="86"/>
        <end position="98"/>
    </location>
</feature>
<dbReference type="InterPro" id="IPR000980">
    <property type="entry name" value="SH2"/>
</dbReference>
<dbReference type="Gene3D" id="3.30.505.10">
    <property type="entry name" value="SH2 domain"/>
    <property type="match status" value="1"/>
</dbReference>
<dbReference type="FunFam" id="3.30.505.10:FF:000013">
    <property type="entry name" value="SH2 domain-containing protein 3C isoform X1"/>
    <property type="match status" value="1"/>
</dbReference>
<dbReference type="InterPro" id="IPR013761">
    <property type="entry name" value="SAM/pointed_sf"/>
</dbReference>
<feature type="region of interest" description="Disordered" evidence="3">
    <location>
        <begin position="475"/>
        <end position="504"/>
    </location>
</feature>
<evidence type="ECO:0000259" key="4">
    <source>
        <dbReference type="PROSITE" id="PS50001"/>
    </source>
</evidence>
<dbReference type="SMART" id="SM00147">
    <property type="entry name" value="RasGEF"/>
    <property type="match status" value="1"/>
</dbReference>
<dbReference type="PANTHER" id="PTHR14247:SF8">
    <property type="entry name" value="RAS-GEF DOMAIN-CONTAINING PROTEIN"/>
    <property type="match status" value="1"/>
</dbReference>
<evidence type="ECO:0000313" key="8">
    <source>
        <dbReference type="Proteomes" id="UP000828390"/>
    </source>
</evidence>
<sequence>MTSKKSKLVLERHHQTNMAARHIAIESWLGALDLSPYLPCFSAYNGVEDLLYVTEADINNLGVKNAAHRAKMTSSLNMLRDKYERSSTPGESSSTPGRKVPSTQQFQRNQSATAQLSWSQPSLVNSPDYQQVGVPPVSPEQLQHDLLVELQGDPADLKSKAWYHGSVSRQRAEGLVTKNGDFLIRDCISNPGNFVLSCCWKGGPLHFVINSTLFDQGPGKLPKVSYHFEELYFSSVQELVQYYMDECKTITDISGAVITTPIARSMPLSFYDSKYGVINSKVNMHGHTYSNITISRNSSVATTMQSVPPNVTLPNPIASMAMSRSLSGSGLSQQHRSPHTPPFGSPLGTSGFSPKVSPSVSPQQDRRITHVERSGSQPLLSVNDVPVFIPPPMDRADSLPVLQDKYRQVTPVRDMPGTFPLEDSGIYKLATPSLSVSSNAPPVSSSVPQPAYFHHRSGSAPVLTPGFNLTQTFDLLTPPTPNNHHVSDSDLSKAPPPKPSRIPSVKYLKKPDIKVRNKALYEDDDRDYSDYGQVKSEPSWLHEPPTRDKEVNEKMYDNSATQLKSLLEPVDVNQNVSKSESRKISDTKFNILDGHDDSNTPAFPLELNLKGGQKVPAKTNQVMEPKVKIPKIESESSFNVNNNTSKLLPNENKLLEPSVLMCVRTHLLETNAQILAKHLTKVDLEHLKVITDDDLGLKVTSGLELITLPQGKQHRLDVLERIYCLQAFIKVMILTCPKVSDRAAMVSQWIQVAVETKGPLGNHFAFENIMEALVSDQIQRLRDTWMVLRQTHTNSAFMFDTKLRPAFRMLHDGSSSLPVHDVSIPSINPIVHLLERTLDDKSYLPWETTDINNSLDVMLIHLDLARIITAQCGMYKVTGKLRIKDLEICREKYEMFHTVFHLRFLWGFKGAGVNRTERHNKFTMLLTAYSEKIEKADDDGTAV</sequence>
<feature type="domain" description="SH2" evidence="4">
    <location>
        <begin position="162"/>
        <end position="262"/>
    </location>
</feature>
<dbReference type="GO" id="GO:0007264">
    <property type="term" value="P:small GTPase-mediated signal transduction"/>
    <property type="evidence" value="ECO:0007669"/>
    <property type="project" value="InterPro"/>
</dbReference>
<keyword evidence="8" id="KW-1185">Reference proteome</keyword>
<protein>
    <recommendedName>
        <fullName evidence="9">Breast cancer anti-estrogen resistance protein 3</fullName>
    </recommendedName>
</protein>
<evidence type="ECO:0000259" key="6">
    <source>
        <dbReference type="PROSITE" id="PS50105"/>
    </source>
</evidence>
<evidence type="ECO:0000256" key="1">
    <source>
        <dbReference type="PROSITE-ProRule" id="PRU00168"/>
    </source>
</evidence>
<dbReference type="InterPro" id="IPR036964">
    <property type="entry name" value="RASGEF_cat_dom_sf"/>
</dbReference>
<feature type="region of interest" description="Disordered" evidence="3">
    <location>
        <begin position="325"/>
        <end position="373"/>
    </location>
</feature>
<dbReference type="InterPro" id="IPR036860">
    <property type="entry name" value="SH2_dom_sf"/>
</dbReference>
<dbReference type="Gene3D" id="1.10.840.10">
    <property type="entry name" value="Ras guanine-nucleotide exchange factors catalytic domain"/>
    <property type="match status" value="1"/>
</dbReference>
<dbReference type="Gene3D" id="1.10.150.50">
    <property type="entry name" value="Transcription Factor, Ets-1"/>
    <property type="match status" value="1"/>
</dbReference>
<dbReference type="SMART" id="SM00454">
    <property type="entry name" value="SAM"/>
    <property type="match status" value="1"/>
</dbReference>
<evidence type="ECO:0000313" key="7">
    <source>
        <dbReference type="EMBL" id="KAH3797082.1"/>
    </source>
</evidence>
<dbReference type="OrthoDB" id="2412973at2759"/>
<dbReference type="PRINTS" id="PR00401">
    <property type="entry name" value="SH2DOMAIN"/>
</dbReference>
<feature type="domain" description="Ras-GEF" evidence="5">
    <location>
        <begin position="671"/>
        <end position="936"/>
    </location>
</feature>
<feature type="compositionally biased region" description="Low complexity" evidence="3">
    <location>
        <begin position="353"/>
        <end position="362"/>
    </location>
</feature>
<feature type="region of interest" description="Disordered" evidence="3">
    <location>
        <begin position="76"/>
        <end position="111"/>
    </location>
</feature>
<feature type="compositionally biased region" description="Polar residues" evidence="3">
    <location>
        <begin position="101"/>
        <end position="111"/>
    </location>
</feature>
<feature type="region of interest" description="Disordered" evidence="3">
    <location>
        <begin position="520"/>
        <end position="548"/>
    </location>
</feature>
<dbReference type="PANTHER" id="PTHR14247">
    <property type="entry name" value="BREAST CANCER ANTI-ESTROGEN RESISTANCE PROTEIN 3 HOMOLOG-LIKE PROTEIN"/>
    <property type="match status" value="1"/>
</dbReference>
<evidence type="ECO:0000256" key="2">
    <source>
        <dbReference type="PROSITE-ProRule" id="PRU00191"/>
    </source>
</evidence>
<gene>
    <name evidence="7" type="ORF">DPMN_150657</name>
</gene>
<reference evidence="7" key="2">
    <citation type="submission" date="2020-11" db="EMBL/GenBank/DDBJ databases">
        <authorList>
            <person name="McCartney M.A."/>
            <person name="Auch B."/>
            <person name="Kono T."/>
            <person name="Mallez S."/>
            <person name="Becker A."/>
            <person name="Gohl D.M."/>
            <person name="Silverstein K.A.T."/>
            <person name="Koren S."/>
            <person name="Bechman K.B."/>
            <person name="Herman A."/>
            <person name="Abrahante J.E."/>
            <person name="Garbe J."/>
        </authorList>
    </citation>
    <scope>NUCLEOTIDE SEQUENCE</scope>
    <source>
        <strain evidence="7">Duluth1</strain>
        <tissue evidence="7">Whole animal</tissue>
    </source>
</reference>
<reference evidence="7" key="1">
    <citation type="journal article" date="2019" name="bioRxiv">
        <title>The Genome of the Zebra Mussel, Dreissena polymorpha: A Resource for Invasive Species Research.</title>
        <authorList>
            <person name="McCartney M.A."/>
            <person name="Auch B."/>
            <person name="Kono T."/>
            <person name="Mallez S."/>
            <person name="Zhang Y."/>
            <person name="Obille A."/>
            <person name="Becker A."/>
            <person name="Abrahante J.E."/>
            <person name="Garbe J."/>
            <person name="Badalamenti J.P."/>
            <person name="Herman A."/>
            <person name="Mangelson H."/>
            <person name="Liachko I."/>
            <person name="Sullivan S."/>
            <person name="Sone E.D."/>
            <person name="Koren S."/>
            <person name="Silverstein K.A.T."/>
            <person name="Beckman K.B."/>
            <person name="Gohl D.M."/>
        </authorList>
    </citation>
    <scope>NUCLEOTIDE SEQUENCE</scope>
    <source>
        <strain evidence="7">Duluth1</strain>
        <tissue evidence="7">Whole animal</tissue>
    </source>
</reference>
<proteinExistence type="predicted"/>